<proteinExistence type="predicted"/>
<dbReference type="Proteomes" id="UP000031275">
    <property type="component" value="Unassembled WGS sequence"/>
</dbReference>
<dbReference type="EMBL" id="JSYK01000004">
    <property type="protein sequence ID" value="KIA82600.1"/>
    <property type="molecule type" value="Genomic_DNA"/>
</dbReference>
<comment type="caution">
    <text evidence="2">The sequence shown here is derived from an EMBL/GenBank/DDBJ whole genome shotgun (WGS) entry which is preliminary data.</text>
</comment>
<accession>A0ABR4ZQ08</accession>
<evidence type="ECO:0000256" key="1">
    <source>
        <dbReference type="SAM" id="Coils"/>
    </source>
</evidence>
<reference evidence="2 3" key="1">
    <citation type="submission" date="2014-10" db="EMBL/GenBank/DDBJ databases">
        <title>Kaistella solincola genome.</title>
        <authorList>
            <person name="Newman J.D."/>
        </authorList>
    </citation>
    <scope>NUCLEOTIDE SEQUENCE [LARGE SCALE GENOMIC DNA]</scope>
    <source>
        <strain evidence="2 3">DSM 22468</strain>
    </source>
</reference>
<evidence type="ECO:0000313" key="3">
    <source>
        <dbReference type="Proteomes" id="UP000031275"/>
    </source>
</evidence>
<organism evidence="2 3">
    <name type="scientific">Kaistella solincola</name>
    <dbReference type="NCBI Taxonomy" id="510955"/>
    <lineage>
        <taxon>Bacteria</taxon>
        <taxon>Pseudomonadati</taxon>
        <taxon>Bacteroidota</taxon>
        <taxon>Flavobacteriia</taxon>
        <taxon>Flavobacteriales</taxon>
        <taxon>Weeksellaceae</taxon>
        <taxon>Chryseobacterium group</taxon>
        <taxon>Kaistella</taxon>
    </lineage>
</organism>
<protein>
    <submittedName>
        <fullName evidence="2">Uncharacterized protein</fullName>
    </submittedName>
</protein>
<evidence type="ECO:0000313" key="2">
    <source>
        <dbReference type="EMBL" id="KIA82600.1"/>
    </source>
</evidence>
<keyword evidence="3" id="KW-1185">Reference proteome</keyword>
<sequence>MFEPIQRQEIEDRIKEIEADQSLPHMVSERLSNPHSITSDTKTWYESSDTYWSRKVKSGITFPLSVEKNSLSRALRILDFMVKLMEARGHKFRKNENGFSVVQILDRELHFSMRNIGKYVENTESRYSFKDKVYTQDLCIQFYEDSWNRKEWKDTPYSKLEEKIIRVVAYAEVFAEHSCEYHKKIKEHWRLQRIEAEKIKEKERLIAEEKSKVQELFETAQRYDHIKKVENYLLDRKYHCIKNDIYNDDEQKYFDWGMQQVNKNNPLSDLTKDSSSDQNQ</sequence>
<gene>
    <name evidence="2" type="ORF">OA84_10635</name>
</gene>
<keyword evidence="1" id="KW-0175">Coiled coil</keyword>
<feature type="coiled-coil region" evidence="1">
    <location>
        <begin position="191"/>
        <end position="219"/>
    </location>
</feature>
<dbReference type="RefSeq" id="WP_039346290.1">
    <property type="nucleotide sequence ID" value="NZ_JSYK01000004.1"/>
</dbReference>
<name>A0ABR4ZQ08_9FLAO</name>